<sequence length="907" mass="102766">MSETTRPTLCLICYQRFQGYDLETQALVAHLLTDSFQVFSKYMKWNHTFDFDFRKVAFPFCKACKILVIKINELNQAIEESIEQINQIALSVSTKILSTSDLEKIDKLESEDVSLGERLQSRRIQHYRRQIKHRYAVSVKLANDPLVTAALIRKPASINISGIGSSQVEAPVVERRERKTRFSGAKPVIKRQSEREVTLNKKARTENKAEKVSSETRENGILIKRPRGRPRQKRNHNTNTKDETINVTPGVEKLIISDVEADRNRNHCGSNHLCSSVQEMDAEKTEILPESVTESPGSSQKRNTPKRRNSKNMKKRVPKSKPLPMQLNWEETVLKNLSVGKGLLEMLRQSTVQEILIDDDDCDKTWGGENQNENDKPDQTSDLVHGSKHSDFESDDESQRKHSNFTFGDDPTATTSSESDEDESDFTSKYVATKSPLPAEFNSKDFVFTESTSQDDSTKQPEQTELNRYNSICEDLILECVAKQVQNSESTVKEFTSHVTSPESISTECSTNPFEEVDEINGEYLLGSTHNALDATNPQSSEIKTGFDDETIEESKKSSVVTNFCVVIQEEGAEVNIEQDVLSKEEAVKKSPHITSQDLSDSQQNVCSTSEKSASVHTKPRSSERKQWSKQRKCDYCNSRFISKQSLENHQRTRCGKSESQNSGPGYRVTGRTKLFHNSYPYEIVNGRYHCGSCSLTYKGKKFLEHHIRNVHIGLNNHICNICGARFLQLDQLIQHQHIHEQRERPEVANNFHGENVMSQPEVGRSEEEDTYEEHSYDEEVMQQEVVAVQSQSTPTLYQPELPQCVSEVDINVGNSIGLQTPQAHLDLDFVESSENVEGNQNDKASQADFGPEEEDESTGPGDLYDNVTPYPILFQIEHEPSPEPLEEGVDAFVNSLVAKYYVLEEI</sequence>
<feature type="region of interest" description="Disordered" evidence="9">
    <location>
        <begin position="288"/>
        <end position="324"/>
    </location>
</feature>
<evidence type="ECO:0000256" key="3">
    <source>
        <dbReference type="ARBA" id="ARBA00022737"/>
    </source>
</evidence>
<name>A0A8J2Q683_9HEXA</name>
<feature type="region of interest" description="Disordered" evidence="9">
    <location>
        <begin position="193"/>
        <end position="244"/>
    </location>
</feature>
<feature type="compositionally biased region" description="Polar residues" evidence="9">
    <location>
        <begin position="593"/>
        <end position="616"/>
    </location>
</feature>
<dbReference type="PROSITE" id="PS00028">
    <property type="entry name" value="ZINC_FINGER_C2H2_1"/>
    <property type="match status" value="2"/>
</dbReference>
<feature type="domain" description="C2H2-type" evidence="10">
    <location>
        <begin position="632"/>
        <end position="659"/>
    </location>
</feature>
<feature type="region of interest" description="Disordered" evidence="9">
    <location>
        <begin position="752"/>
        <end position="775"/>
    </location>
</feature>
<reference evidence="11" key="1">
    <citation type="submission" date="2021-06" db="EMBL/GenBank/DDBJ databases">
        <authorList>
            <person name="Hodson N. C."/>
            <person name="Mongue J. A."/>
            <person name="Jaron S. K."/>
        </authorList>
    </citation>
    <scope>NUCLEOTIDE SEQUENCE</scope>
</reference>
<evidence type="ECO:0000256" key="1">
    <source>
        <dbReference type="ARBA" id="ARBA00004123"/>
    </source>
</evidence>
<evidence type="ECO:0000256" key="6">
    <source>
        <dbReference type="ARBA" id="ARBA00023242"/>
    </source>
</evidence>
<evidence type="ECO:0000259" key="10">
    <source>
        <dbReference type="PROSITE" id="PS50157"/>
    </source>
</evidence>
<protein>
    <recommendedName>
        <fullName evidence="10">C2H2-type domain-containing protein</fullName>
    </recommendedName>
</protein>
<feature type="compositionally biased region" description="Basic residues" evidence="9">
    <location>
        <begin position="303"/>
        <end position="319"/>
    </location>
</feature>
<feature type="compositionally biased region" description="Basic residues" evidence="9">
    <location>
        <begin position="224"/>
        <end position="236"/>
    </location>
</feature>
<feature type="compositionally biased region" description="Polar residues" evidence="9">
    <location>
        <begin position="834"/>
        <end position="845"/>
    </location>
</feature>
<dbReference type="EMBL" id="CAJVCH010570871">
    <property type="protein sequence ID" value="CAG7836086.1"/>
    <property type="molecule type" value="Genomic_DNA"/>
</dbReference>
<evidence type="ECO:0000256" key="8">
    <source>
        <dbReference type="SAM" id="Coils"/>
    </source>
</evidence>
<feature type="domain" description="C2H2-type" evidence="10">
    <location>
        <begin position="718"/>
        <end position="745"/>
    </location>
</feature>
<dbReference type="PANTHER" id="PTHR24376">
    <property type="entry name" value="ZINC FINGER PROTEIN"/>
    <property type="match status" value="1"/>
</dbReference>
<dbReference type="PROSITE" id="PS50157">
    <property type="entry name" value="ZINC_FINGER_C2H2_2"/>
    <property type="match status" value="3"/>
</dbReference>
<evidence type="ECO:0000256" key="9">
    <source>
        <dbReference type="SAM" id="MobiDB-lite"/>
    </source>
</evidence>
<dbReference type="GO" id="GO:0000978">
    <property type="term" value="F:RNA polymerase II cis-regulatory region sequence-specific DNA binding"/>
    <property type="evidence" value="ECO:0007669"/>
    <property type="project" value="TreeGrafter"/>
</dbReference>
<keyword evidence="6" id="KW-0539">Nucleus</keyword>
<feature type="compositionally biased region" description="Basic and acidic residues" evidence="9">
    <location>
        <begin position="193"/>
        <end position="218"/>
    </location>
</feature>
<keyword evidence="12" id="KW-1185">Reference proteome</keyword>
<dbReference type="GO" id="GO:0001228">
    <property type="term" value="F:DNA-binding transcription activator activity, RNA polymerase II-specific"/>
    <property type="evidence" value="ECO:0007669"/>
    <property type="project" value="TreeGrafter"/>
</dbReference>
<comment type="subcellular location">
    <subcellularLocation>
        <location evidence="1">Nucleus</location>
    </subcellularLocation>
</comment>
<dbReference type="GO" id="GO:0008270">
    <property type="term" value="F:zinc ion binding"/>
    <property type="evidence" value="ECO:0007669"/>
    <property type="project" value="UniProtKB-KW"/>
</dbReference>
<organism evidence="11 12">
    <name type="scientific">Allacma fusca</name>
    <dbReference type="NCBI Taxonomy" id="39272"/>
    <lineage>
        <taxon>Eukaryota</taxon>
        <taxon>Metazoa</taxon>
        <taxon>Ecdysozoa</taxon>
        <taxon>Arthropoda</taxon>
        <taxon>Hexapoda</taxon>
        <taxon>Collembola</taxon>
        <taxon>Symphypleona</taxon>
        <taxon>Sminthuridae</taxon>
        <taxon>Allacma</taxon>
    </lineage>
</organism>
<keyword evidence="5" id="KW-0862">Zinc</keyword>
<dbReference type="Proteomes" id="UP000708208">
    <property type="component" value="Unassembled WGS sequence"/>
</dbReference>
<dbReference type="AlphaFoldDB" id="A0A8J2Q683"/>
<evidence type="ECO:0000256" key="4">
    <source>
        <dbReference type="ARBA" id="ARBA00022771"/>
    </source>
</evidence>
<feature type="region of interest" description="Disordered" evidence="9">
    <location>
        <begin position="363"/>
        <end position="424"/>
    </location>
</feature>
<dbReference type="SMART" id="SM00355">
    <property type="entry name" value="ZnF_C2H2"/>
    <property type="match status" value="3"/>
</dbReference>
<feature type="compositionally biased region" description="Polar residues" evidence="9">
    <location>
        <begin position="292"/>
        <end position="302"/>
    </location>
</feature>
<keyword evidence="2" id="KW-0479">Metal-binding</keyword>
<evidence type="ECO:0000313" key="12">
    <source>
        <dbReference type="Proteomes" id="UP000708208"/>
    </source>
</evidence>
<evidence type="ECO:0000256" key="5">
    <source>
        <dbReference type="ARBA" id="ARBA00022833"/>
    </source>
</evidence>
<feature type="region of interest" description="Disordered" evidence="9">
    <location>
        <begin position="588"/>
        <end position="627"/>
    </location>
</feature>
<feature type="coiled-coil region" evidence="8">
    <location>
        <begin position="64"/>
        <end position="91"/>
    </location>
</feature>
<proteinExistence type="predicted"/>
<accession>A0A8J2Q683</accession>
<dbReference type="PANTHER" id="PTHR24376:SF235">
    <property type="entry name" value="C2H2-TYPE DOMAIN-CONTAINING PROTEIN"/>
    <property type="match status" value="1"/>
</dbReference>
<dbReference type="GO" id="GO:0005634">
    <property type="term" value="C:nucleus"/>
    <property type="evidence" value="ECO:0007669"/>
    <property type="project" value="UniProtKB-SubCell"/>
</dbReference>
<feature type="region of interest" description="Disordered" evidence="9">
    <location>
        <begin position="648"/>
        <end position="670"/>
    </location>
</feature>
<evidence type="ECO:0000256" key="7">
    <source>
        <dbReference type="PROSITE-ProRule" id="PRU00042"/>
    </source>
</evidence>
<feature type="compositionally biased region" description="Basic and acidic residues" evidence="9">
    <location>
        <begin position="388"/>
        <end position="400"/>
    </location>
</feature>
<evidence type="ECO:0000256" key="2">
    <source>
        <dbReference type="ARBA" id="ARBA00022723"/>
    </source>
</evidence>
<feature type="domain" description="C2H2-type" evidence="10">
    <location>
        <begin position="689"/>
        <end position="717"/>
    </location>
</feature>
<feature type="region of interest" description="Disordered" evidence="9">
    <location>
        <begin position="834"/>
        <end position="865"/>
    </location>
</feature>
<keyword evidence="8" id="KW-0175">Coiled coil</keyword>
<dbReference type="InterPro" id="IPR013087">
    <property type="entry name" value="Znf_C2H2_type"/>
</dbReference>
<evidence type="ECO:0000313" key="11">
    <source>
        <dbReference type="EMBL" id="CAG7836086.1"/>
    </source>
</evidence>
<gene>
    <name evidence="11" type="ORF">AFUS01_LOCUS45372</name>
</gene>
<keyword evidence="4 7" id="KW-0863">Zinc-finger</keyword>
<comment type="caution">
    <text evidence="11">The sequence shown here is derived from an EMBL/GenBank/DDBJ whole genome shotgun (WGS) entry which is preliminary data.</text>
</comment>
<keyword evidence="3" id="KW-0677">Repeat</keyword>